<dbReference type="GeneID" id="5006359"/>
<feature type="signal peptide" evidence="2">
    <location>
        <begin position="1"/>
        <end position="33"/>
    </location>
</feature>
<feature type="region of interest" description="Disordered" evidence="1">
    <location>
        <begin position="41"/>
        <end position="66"/>
    </location>
</feature>
<reference evidence="3 4" key="1">
    <citation type="journal article" date="2007" name="Proc. Natl. Acad. Sci. U.S.A.">
        <title>The tiny eukaryote Ostreococcus provides genomic insights into the paradox of plankton speciation.</title>
        <authorList>
            <person name="Palenik B."/>
            <person name="Grimwood J."/>
            <person name="Aerts A."/>
            <person name="Rouze P."/>
            <person name="Salamov A."/>
            <person name="Putnam N."/>
            <person name="Dupont C."/>
            <person name="Jorgensen R."/>
            <person name="Derelle E."/>
            <person name="Rombauts S."/>
            <person name="Zhou K."/>
            <person name="Otillar R."/>
            <person name="Merchant S.S."/>
            <person name="Podell S."/>
            <person name="Gaasterland T."/>
            <person name="Napoli C."/>
            <person name="Gendler K."/>
            <person name="Manuell A."/>
            <person name="Tai V."/>
            <person name="Vallon O."/>
            <person name="Piganeau G."/>
            <person name="Jancek S."/>
            <person name="Heijde M."/>
            <person name="Jabbari K."/>
            <person name="Bowler C."/>
            <person name="Lohr M."/>
            <person name="Robbens S."/>
            <person name="Werner G."/>
            <person name="Dubchak I."/>
            <person name="Pazour G.J."/>
            <person name="Ren Q."/>
            <person name="Paulsen I."/>
            <person name="Delwiche C."/>
            <person name="Schmutz J."/>
            <person name="Rokhsar D."/>
            <person name="Van de Peer Y."/>
            <person name="Moreau H."/>
            <person name="Grigoriev I.V."/>
        </authorList>
    </citation>
    <scope>NUCLEOTIDE SEQUENCE [LARGE SCALE GENOMIC DNA]</scope>
    <source>
        <strain evidence="3 4">CCE9901</strain>
    </source>
</reference>
<dbReference type="EMBL" id="CP000598">
    <property type="protein sequence ID" value="ABP00606.1"/>
    <property type="molecule type" value="Genomic_DNA"/>
</dbReference>
<proteinExistence type="predicted"/>
<protein>
    <submittedName>
        <fullName evidence="3">Uncharacterized protein</fullName>
    </submittedName>
</protein>
<evidence type="ECO:0000256" key="1">
    <source>
        <dbReference type="SAM" id="MobiDB-lite"/>
    </source>
</evidence>
<evidence type="ECO:0000313" key="4">
    <source>
        <dbReference type="Proteomes" id="UP000001568"/>
    </source>
</evidence>
<name>A4SA56_OSTLU</name>
<feature type="chain" id="PRO_5002673149" evidence="2">
    <location>
        <begin position="34"/>
        <end position="323"/>
    </location>
</feature>
<feature type="compositionally biased region" description="Basic and acidic residues" evidence="1">
    <location>
        <begin position="48"/>
        <end position="62"/>
    </location>
</feature>
<dbReference type="AlphaFoldDB" id="A4SA56"/>
<sequence length="323" mass="36010">MDHGCQPPRTFQARHSCRLWFVFTVSVACVVVGSRGASYGTYENDGGVTRERRADRARRPAIESRSSLSEVTRETYERARTVFEEFLNERSAQCGRAFTETRTHFGAPVETPPYPGGPPPGTGAVLTEMVRAAAAAWHRNMSYVMRGKWALVSDSDCAEAEFQGFACMFPGLSRSCRALEGENPMLNLQDAQDFWRHWSKNLSVDAIFLFGLAADALTDVRRASVKVKSFLEHDLSSALAGSESEGIAVGIHFRNRGDIRLDGRLRIPLERYVESRWTGCSRAQRAFSRSFVRIPNDQAFVGTSDRHKPVADDDDGDGGWFEV</sequence>
<accession>A4SA56</accession>
<evidence type="ECO:0000256" key="2">
    <source>
        <dbReference type="SAM" id="SignalP"/>
    </source>
</evidence>
<keyword evidence="2" id="KW-0732">Signal</keyword>
<feature type="region of interest" description="Disordered" evidence="1">
    <location>
        <begin position="303"/>
        <end position="323"/>
    </location>
</feature>
<keyword evidence="4" id="KW-1185">Reference proteome</keyword>
<dbReference type="HOGENOM" id="CLU_861638_0_0_1"/>
<dbReference type="Gramene" id="ABP00606">
    <property type="protein sequence ID" value="ABP00606"/>
    <property type="gene ID" value="OSTLU_18797"/>
</dbReference>
<dbReference type="RefSeq" id="XP_001422289.1">
    <property type="nucleotide sequence ID" value="XM_001422252.1"/>
</dbReference>
<dbReference type="KEGG" id="olu:OSTLU_18797"/>
<gene>
    <name evidence="3" type="ORF">OSTLU_18797</name>
</gene>
<evidence type="ECO:0000313" key="3">
    <source>
        <dbReference type="EMBL" id="ABP00606.1"/>
    </source>
</evidence>
<dbReference type="Proteomes" id="UP000001568">
    <property type="component" value="Chromosome 18"/>
</dbReference>
<organism evidence="3 4">
    <name type="scientific">Ostreococcus lucimarinus (strain CCE9901)</name>
    <dbReference type="NCBI Taxonomy" id="436017"/>
    <lineage>
        <taxon>Eukaryota</taxon>
        <taxon>Viridiplantae</taxon>
        <taxon>Chlorophyta</taxon>
        <taxon>Mamiellophyceae</taxon>
        <taxon>Mamiellales</taxon>
        <taxon>Bathycoccaceae</taxon>
        <taxon>Ostreococcus</taxon>
    </lineage>
</organism>